<dbReference type="InterPro" id="IPR038770">
    <property type="entry name" value="Na+/solute_symporter_sf"/>
</dbReference>
<feature type="transmembrane region" description="Helical" evidence="8">
    <location>
        <begin position="33"/>
        <end position="57"/>
    </location>
</feature>
<keyword evidence="5 8" id="KW-0812">Transmembrane</keyword>
<comment type="caution">
    <text evidence="9">The sequence shown here is derived from an EMBL/GenBank/DDBJ whole genome shotgun (WGS) entry which is preliminary data.</text>
</comment>
<organism evidence="9 10">
    <name type="scientific">Pseudomonas taeanensis MS-3</name>
    <dbReference type="NCBI Taxonomy" id="1395571"/>
    <lineage>
        <taxon>Bacteria</taxon>
        <taxon>Pseudomonadati</taxon>
        <taxon>Pseudomonadota</taxon>
        <taxon>Gammaproteobacteria</taxon>
        <taxon>Pseudomonadales</taxon>
        <taxon>Pseudomonadaceae</taxon>
        <taxon>Pseudomonas</taxon>
    </lineage>
</organism>
<dbReference type="GO" id="GO:0055085">
    <property type="term" value="P:transmembrane transport"/>
    <property type="evidence" value="ECO:0007669"/>
    <property type="project" value="InterPro"/>
</dbReference>
<comment type="subcellular location">
    <subcellularLocation>
        <location evidence="1">Cell membrane</location>
        <topology evidence="1">Multi-pass membrane protein</topology>
    </subcellularLocation>
</comment>
<evidence type="ECO:0000313" key="9">
    <source>
        <dbReference type="EMBL" id="KFX68456.1"/>
    </source>
</evidence>
<evidence type="ECO:0000256" key="3">
    <source>
        <dbReference type="ARBA" id="ARBA00022448"/>
    </source>
</evidence>
<dbReference type="Gene3D" id="1.20.1530.20">
    <property type="match status" value="1"/>
</dbReference>
<keyword evidence="6 8" id="KW-1133">Transmembrane helix</keyword>
<evidence type="ECO:0000256" key="8">
    <source>
        <dbReference type="SAM" id="Phobius"/>
    </source>
</evidence>
<keyword evidence="3" id="KW-0813">Transport</keyword>
<sequence length="313" mass="33585">MLAVVQQTLGITAPVFAMLFLGVALKRVGWIDAAFINTASALVFRGTMPTLMFLGIIKADLQTALRPALLGYFVLATLACFLLIWGWAIWRCPKVDRGIYVQGAFRGNNGIVGLALATSLYGDYGLSVGSVLAGLVILCYNVLAAMILAIYSQDAKSDPWAICRSILRNPLIIGVVAAMPFAYWQVPLPDWLMTSGQYFAQMTLPLALICIGGTLTLATLRASSGIALSSSLMKMVWQPLLATLGAWLCGFRDADLAILFLYFASPTAAASFVMARAYNGNHQLAAVIVVITTLAAVLTINVGLLLLQWAGWI</sequence>
<evidence type="ECO:0000256" key="1">
    <source>
        <dbReference type="ARBA" id="ARBA00004651"/>
    </source>
</evidence>
<dbReference type="Pfam" id="PF03547">
    <property type="entry name" value="Mem_trans"/>
    <property type="match status" value="1"/>
</dbReference>
<evidence type="ECO:0000313" key="10">
    <source>
        <dbReference type="Proteomes" id="UP000030063"/>
    </source>
</evidence>
<reference evidence="9 10" key="1">
    <citation type="journal article" date="2014" name="Genome Announc.">
        <title>Draft Genome Sequence of Petroleum Oil-Degrading Marine Bacterium Pseudomonas taeanensis Strain MS-3, Isolated from a Crude Oil-Contaminated Seashore.</title>
        <authorList>
            <person name="Lee S.Y."/>
            <person name="Kim S.H."/>
            <person name="Lee D.G."/>
            <person name="Shin S."/>
            <person name="Yun S.H."/>
            <person name="Choi C.W."/>
            <person name="Chung Y.H."/>
            <person name="Choi J.S."/>
            <person name="Kahng H.Y."/>
            <person name="Kim S.I."/>
        </authorList>
    </citation>
    <scope>NUCLEOTIDE SEQUENCE [LARGE SCALE GENOMIC DNA]</scope>
    <source>
        <strain evidence="9 10">MS-3</strain>
    </source>
</reference>
<keyword evidence="7 8" id="KW-0472">Membrane</keyword>
<evidence type="ECO:0000256" key="4">
    <source>
        <dbReference type="ARBA" id="ARBA00022475"/>
    </source>
</evidence>
<name>A0A0A1YHC9_9PSED</name>
<feature type="transmembrane region" description="Helical" evidence="8">
    <location>
        <begin position="198"/>
        <end position="220"/>
    </location>
</feature>
<dbReference type="eggNOG" id="COG0679">
    <property type="taxonomic scope" value="Bacteria"/>
</dbReference>
<dbReference type="AlphaFoldDB" id="A0A0A1YHC9"/>
<dbReference type="RefSeq" id="WP_025166906.1">
    <property type="nucleotide sequence ID" value="NZ_AWSQ01000006.1"/>
</dbReference>
<evidence type="ECO:0000256" key="5">
    <source>
        <dbReference type="ARBA" id="ARBA00022692"/>
    </source>
</evidence>
<evidence type="ECO:0000256" key="7">
    <source>
        <dbReference type="ARBA" id="ARBA00023136"/>
    </source>
</evidence>
<keyword evidence="4" id="KW-1003">Cell membrane</keyword>
<dbReference type="Proteomes" id="UP000030063">
    <property type="component" value="Unassembled WGS sequence"/>
</dbReference>
<comment type="similarity">
    <text evidence="2">Belongs to the auxin efflux carrier (TC 2.A.69) family.</text>
</comment>
<feature type="transmembrane region" description="Helical" evidence="8">
    <location>
        <begin position="170"/>
        <end position="186"/>
    </location>
</feature>
<accession>A0A0A1YHC9</accession>
<evidence type="ECO:0000256" key="2">
    <source>
        <dbReference type="ARBA" id="ARBA00010145"/>
    </source>
</evidence>
<evidence type="ECO:0000256" key="6">
    <source>
        <dbReference type="ARBA" id="ARBA00022989"/>
    </source>
</evidence>
<feature type="transmembrane region" description="Helical" evidence="8">
    <location>
        <begin position="69"/>
        <end position="90"/>
    </location>
</feature>
<keyword evidence="10" id="KW-1185">Reference proteome</keyword>
<proteinExistence type="inferred from homology"/>
<dbReference type="EMBL" id="AWSQ01000006">
    <property type="protein sequence ID" value="KFX68456.1"/>
    <property type="molecule type" value="Genomic_DNA"/>
</dbReference>
<dbReference type="OrthoDB" id="9786439at2"/>
<feature type="transmembrane region" description="Helical" evidence="8">
    <location>
        <begin position="284"/>
        <end position="307"/>
    </location>
</feature>
<dbReference type="InterPro" id="IPR004776">
    <property type="entry name" value="Mem_transp_PIN-like"/>
</dbReference>
<dbReference type="STRING" id="1395571.TMS3_0119635"/>
<gene>
    <name evidence="9" type="ORF">TMS3_0119635</name>
</gene>
<dbReference type="GO" id="GO:0005886">
    <property type="term" value="C:plasma membrane"/>
    <property type="evidence" value="ECO:0007669"/>
    <property type="project" value="UniProtKB-SubCell"/>
</dbReference>
<dbReference type="PANTHER" id="PTHR36838">
    <property type="entry name" value="AUXIN EFFLUX CARRIER FAMILY PROTEIN"/>
    <property type="match status" value="1"/>
</dbReference>
<protein>
    <submittedName>
        <fullName evidence="9">Malate transporter</fullName>
    </submittedName>
</protein>
<feature type="transmembrane region" description="Helical" evidence="8">
    <location>
        <begin position="124"/>
        <end position="150"/>
    </location>
</feature>
<dbReference type="PANTHER" id="PTHR36838:SF4">
    <property type="entry name" value="AUXIN EFFLUX CARRIER FAMILY PROTEIN"/>
    <property type="match status" value="1"/>
</dbReference>